<dbReference type="AlphaFoldDB" id="X8CAJ2"/>
<name>X8CAJ2_MYCXE</name>
<accession>X8CAJ2</accession>
<proteinExistence type="predicted"/>
<reference evidence="2" key="1">
    <citation type="submission" date="2014-01" db="EMBL/GenBank/DDBJ databases">
        <authorList>
            <person name="Brown-Elliot B."/>
            <person name="Wallace R."/>
            <person name="Lenaerts A."/>
            <person name="Ordway D."/>
            <person name="DeGroote M.A."/>
            <person name="Parker T."/>
            <person name="Sizemore C."/>
            <person name="Tallon L.J."/>
            <person name="Sadzewicz L.K."/>
            <person name="Sengamalay N."/>
            <person name="Fraser C.M."/>
            <person name="Hine E."/>
            <person name="Shefchek K.A."/>
            <person name="Das S.P."/>
            <person name="Tettelin H."/>
        </authorList>
    </citation>
    <scope>NUCLEOTIDE SEQUENCE [LARGE SCALE GENOMIC DNA]</scope>
    <source>
        <strain evidence="2">4042</strain>
    </source>
</reference>
<protein>
    <submittedName>
        <fullName evidence="2">Uncharacterized protein</fullName>
    </submittedName>
</protein>
<organism evidence="2">
    <name type="scientific">Mycobacterium xenopi 4042</name>
    <dbReference type="NCBI Taxonomy" id="1299334"/>
    <lineage>
        <taxon>Bacteria</taxon>
        <taxon>Bacillati</taxon>
        <taxon>Actinomycetota</taxon>
        <taxon>Actinomycetes</taxon>
        <taxon>Mycobacteriales</taxon>
        <taxon>Mycobacteriaceae</taxon>
        <taxon>Mycobacterium</taxon>
    </lineage>
</organism>
<dbReference type="EMBL" id="JAOB01000033">
    <property type="protein sequence ID" value="EUA52335.1"/>
    <property type="molecule type" value="Genomic_DNA"/>
</dbReference>
<feature type="region of interest" description="Disordered" evidence="1">
    <location>
        <begin position="1"/>
        <end position="52"/>
    </location>
</feature>
<gene>
    <name evidence="2" type="ORF">I553_2521</name>
</gene>
<feature type="compositionally biased region" description="Low complexity" evidence="1">
    <location>
        <begin position="9"/>
        <end position="23"/>
    </location>
</feature>
<evidence type="ECO:0000313" key="2">
    <source>
        <dbReference type="EMBL" id="EUA52335.1"/>
    </source>
</evidence>
<evidence type="ECO:0000256" key="1">
    <source>
        <dbReference type="SAM" id="MobiDB-lite"/>
    </source>
</evidence>
<sequence length="52" mass="5417">MRPGNAKNSSSRPSARVARVGAVTNSNPNRPRRFCGQATGSHHGTATAKEAV</sequence>
<comment type="caution">
    <text evidence="2">The sequence shown here is derived from an EMBL/GenBank/DDBJ whole genome shotgun (WGS) entry which is preliminary data.</text>
</comment>